<dbReference type="GeneID" id="68106341"/>
<keyword evidence="3" id="KW-1185">Reference proteome</keyword>
<dbReference type="RefSeq" id="XP_044553320.1">
    <property type="nucleotide sequence ID" value="XM_044689814.1"/>
</dbReference>
<name>A0AA88GZM3_NAELO</name>
<evidence type="ECO:0000313" key="2">
    <source>
        <dbReference type="EMBL" id="KAG2389328.1"/>
    </source>
</evidence>
<dbReference type="EMBL" id="PYSW02000007">
    <property type="protein sequence ID" value="KAG2389328.1"/>
    <property type="molecule type" value="Genomic_DNA"/>
</dbReference>
<reference evidence="2 3" key="1">
    <citation type="journal article" date="2018" name="BMC Genomics">
        <title>The genome of Naegleria lovaniensis, the basis for a comparative approach to unravel pathogenicity factors of the human pathogenic amoeba N. fowleri.</title>
        <authorList>
            <person name="Liechti N."/>
            <person name="Schurch N."/>
            <person name="Bruggmann R."/>
            <person name="Wittwer M."/>
        </authorList>
    </citation>
    <scope>NUCLEOTIDE SEQUENCE [LARGE SCALE GENOMIC DNA]</scope>
    <source>
        <strain evidence="2 3">ATCC 30569</strain>
    </source>
</reference>
<proteinExistence type="predicted"/>
<sequence length="474" mass="53493">MLPPSGSSSSLTPTPSSFNLSESGGQGADDGDDGMMMKTTYGSTSFFDSNLLNFPSSDMYHHQNKRIKTTSTLDDEFDYGDFQMGATTQMYKRSVVSPFLIYLLKGSGIVLDFPDRVLFGESTSNMSSSTALPCPTVNTGLIEYLKHEGQVDIKQHLPAFLSLFFQSIKEQPNHFSSIATFTKVKSVDEMMTEGISQQNDSKDIFTFAFRDTNFYAPVPANNVTFQPNEVDIVLDFLHDLITHEYMGTMSNTAHFVLTELLRIMSELPKSMKLDYDVEICKRYLSFINNILKSICTFSNRFTSPVSSSSSRGKNEEVILETLITLFRVMVMFLSTNNRSCTGRDEELKVIVNDLIFRVASMIPFYKLMTLVYSMTSQFTSTQIPLSIIQDLKVKKQKLDKILSFSCENSQALIFLQHIPVYYPNVNTYVIEELNMTLTLNLAQPFPNAVPLNGSYEFKNYAVLSHNTFIQTVLI</sequence>
<dbReference type="Proteomes" id="UP000816034">
    <property type="component" value="Unassembled WGS sequence"/>
</dbReference>
<organism evidence="2 3">
    <name type="scientific">Naegleria lovaniensis</name>
    <name type="common">Amoeba</name>
    <dbReference type="NCBI Taxonomy" id="51637"/>
    <lineage>
        <taxon>Eukaryota</taxon>
        <taxon>Discoba</taxon>
        <taxon>Heterolobosea</taxon>
        <taxon>Tetramitia</taxon>
        <taxon>Eutetramitia</taxon>
        <taxon>Vahlkampfiidae</taxon>
        <taxon>Naegleria</taxon>
    </lineage>
</organism>
<gene>
    <name evidence="2" type="ORF">C9374_013888</name>
</gene>
<comment type="caution">
    <text evidence="2">The sequence shown here is derived from an EMBL/GenBank/DDBJ whole genome shotgun (WGS) entry which is preliminary data.</text>
</comment>
<protein>
    <submittedName>
        <fullName evidence="2">Uncharacterized protein</fullName>
    </submittedName>
</protein>
<feature type="region of interest" description="Disordered" evidence="1">
    <location>
        <begin position="1"/>
        <end position="35"/>
    </location>
</feature>
<evidence type="ECO:0000313" key="3">
    <source>
        <dbReference type="Proteomes" id="UP000816034"/>
    </source>
</evidence>
<accession>A0AA88GZM3</accession>
<dbReference type="AlphaFoldDB" id="A0AA88GZM3"/>
<evidence type="ECO:0000256" key="1">
    <source>
        <dbReference type="SAM" id="MobiDB-lite"/>
    </source>
</evidence>
<feature type="compositionally biased region" description="Low complexity" evidence="1">
    <location>
        <begin position="1"/>
        <end position="17"/>
    </location>
</feature>